<reference evidence="1" key="1">
    <citation type="submission" date="2020-10" db="EMBL/GenBank/DDBJ databases">
        <authorList>
            <person name="Gilroy R."/>
        </authorList>
    </citation>
    <scope>NUCLEOTIDE SEQUENCE</scope>
    <source>
        <strain evidence="1">ChiSjej1B19-3389</strain>
    </source>
</reference>
<dbReference type="PANTHER" id="PTHR45661:SF3">
    <property type="entry name" value="IG-LIKE DOMAIN-CONTAINING PROTEIN"/>
    <property type="match status" value="1"/>
</dbReference>
<evidence type="ECO:0000313" key="2">
    <source>
        <dbReference type="Proteomes" id="UP000886787"/>
    </source>
</evidence>
<sequence>MGANAFEQAAWFENQPDGVVYAGKTVYQYKGGDGAATVQLKEGTRAIGAQAFSDCSFLTEIMLLDGIENIQSAAFANCNNLEKVSFPATLTNIESSAFLNCEKLTNLQFPDSLHTVGGQAFAKTACLESQPDGLVYAGTVA</sequence>
<gene>
    <name evidence="1" type="ORF">IAD32_04005</name>
</gene>
<dbReference type="Proteomes" id="UP000886787">
    <property type="component" value="Unassembled WGS sequence"/>
</dbReference>
<evidence type="ECO:0000313" key="1">
    <source>
        <dbReference type="EMBL" id="HIQ80430.1"/>
    </source>
</evidence>
<dbReference type="Gene3D" id="3.80.10.10">
    <property type="entry name" value="Ribonuclease Inhibitor"/>
    <property type="match status" value="1"/>
</dbReference>
<dbReference type="InterPro" id="IPR053139">
    <property type="entry name" value="Surface_bspA-like"/>
</dbReference>
<dbReference type="InterPro" id="IPR032675">
    <property type="entry name" value="LRR_dom_sf"/>
</dbReference>
<dbReference type="EMBL" id="DVFW01000021">
    <property type="protein sequence ID" value="HIQ80430.1"/>
    <property type="molecule type" value="Genomic_DNA"/>
</dbReference>
<dbReference type="InterPro" id="IPR026906">
    <property type="entry name" value="LRR_5"/>
</dbReference>
<name>A0A9D0ZH46_9FIRM</name>
<dbReference type="Pfam" id="PF13306">
    <property type="entry name" value="LRR_5"/>
    <property type="match status" value="1"/>
</dbReference>
<dbReference type="AlphaFoldDB" id="A0A9D0ZH46"/>
<dbReference type="PANTHER" id="PTHR45661">
    <property type="entry name" value="SURFACE ANTIGEN"/>
    <property type="match status" value="1"/>
</dbReference>
<proteinExistence type="predicted"/>
<organism evidence="1 2">
    <name type="scientific">Candidatus Scatavimonas merdigallinarum</name>
    <dbReference type="NCBI Taxonomy" id="2840914"/>
    <lineage>
        <taxon>Bacteria</taxon>
        <taxon>Bacillati</taxon>
        <taxon>Bacillota</taxon>
        <taxon>Clostridia</taxon>
        <taxon>Eubacteriales</taxon>
        <taxon>Oscillospiraceae</taxon>
        <taxon>Oscillospiraceae incertae sedis</taxon>
        <taxon>Candidatus Scatavimonas</taxon>
    </lineage>
</organism>
<comment type="caution">
    <text evidence="1">The sequence shown here is derived from an EMBL/GenBank/DDBJ whole genome shotgun (WGS) entry which is preliminary data.</text>
</comment>
<protein>
    <submittedName>
        <fullName evidence="1">Leucine-rich repeat domain-containing protein</fullName>
    </submittedName>
</protein>
<dbReference type="SUPFAM" id="SSF52058">
    <property type="entry name" value="L domain-like"/>
    <property type="match status" value="1"/>
</dbReference>
<reference evidence="1" key="2">
    <citation type="journal article" date="2021" name="PeerJ">
        <title>Extensive microbial diversity within the chicken gut microbiome revealed by metagenomics and culture.</title>
        <authorList>
            <person name="Gilroy R."/>
            <person name="Ravi A."/>
            <person name="Getino M."/>
            <person name="Pursley I."/>
            <person name="Horton D.L."/>
            <person name="Alikhan N.F."/>
            <person name="Baker D."/>
            <person name="Gharbi K."/>
            <person name="Hall N."/>
            <person name="Watson M."/>
            <person name="Adriaenssens E.M."/>
            <person name="Foster-Nyarko E."/>
            <person name="Jarju S."/>
            <person name="Secka A."/>
            <person name="Antonio M."/>
            <person name="Oren A."/>
            <person name="Chaudhuri R.R."/>
            <person name="La Ragione R."/>
            <person name="Hildebrand F."/>
            <person name="Pallen M.J."/>
        </authorList>
    </citation>
    <scope>NUCLEOTIDE SEQUENCE</scope>
    <source>
        <strain evidence="1">ChiSjej1B19-3389</strain>
    </source>
</reference>
<accession>A0A9D0ZH46</accession>